<protein>
    <recommendedName>
        <fullName evidence="4">Secondary thiamine-phosphate synthase enzyme</fullName>
    </recommendedName>
</protein>
<proteinExistence type="inferred from homology"/>
<evidence type="ECO:0000313" key="3">
    <source>
        <dbReference type="Proteomes" id="UP000002012"/>
    </source>
</evidence>
<dbReference type="PANTHER" id="PTHR30615">
    <property type="entry name" value="UNCHARACTERIZED PROTEIN YJBQ-RELATED"/>
    <property type="match status" value="1"/>
</dbReference>
<comment type="similarity">
    <text evidence="1">Belongs to the UPF0047 family.</text>
</comment>
<dbReference type="Proteomes" id="UP000002012">
    <property type="component" value="Chromosome"/>
</dbReference>
<dbReference type="HOGENOM" id="CLU_096980_1_1_0"/>
<dbReference type="InterPro" id="IPR035917">
    <property type="entry name" value="YjbQ-like_sf"/>
</dbReference>
<evidence type="ECO:0000256" key="1">
    <source>
        <dbReference type="ARBA" id="ARBA00005534"/>
    </source>
</evidence>
<dbReference type="NCBIfam" id="TIGR00149">
    <property type="entry name" value="TIGR00149_YjbQ"/>
    <property type="match status" value="1"/>
</dbReference>
<dbReference type="InParanoid" id="D4H7N4"/>
<dbReference type="RefSeq" id="WP_013010555.1">
    <property type="nucleotide sequence ID" value="NC_013943.1"/>
</dbReference>
<dbReference type="STRING" id="522772.Dacet_1261"/>
<reference evidence="2 3" key="1">
    <citation type="journal article" date="2010" name="Stand. Genomic Sci.">
        <title>Complete genome sequence of Denitrovibrio acetiphilus type strain (N2460).</title>
        <authorList>
            <person name="Kiss H."/>
            <person name="Lang E."/>
            <person name="Lapidus A."/>
            <person name="Copeland A."/>
            <person name="Nolan M."/>
            <person name="Glavina Del Rio T."/>
            <person name="Chen F."/>
            <person name="Lucas S."/>
            <person name="Tice H."/>
            <person name="Cheng J.F."/>
            <person name="Han C."/>
            <person name="Goodwin L."/>
            <person name="Pitluck S."/>
            <person name="Liolios K."/>
            <person name="Pati A."/>
            <person name="Ivanova N."/>
            <person name="Mavromatis K."/>
            <person name="Chen A."/>
            <person name="Palaniappan K."/>
            <person name="Land M."/>
            <person name="Hauser L."/>
            <person name="Chang Y.J."/>
            <person name="Jeffries C.D."/>
            <person name="Detter J.C."/>
            <person name="Brettin T."/>
            <person name="Spring S."/>
            <person name="Rohde M."/>
            <person name="Goker M."/>
            <person name="Woyke T."/>
            <person name="Bristow J."/>
            <person name="Eisen J.A."/>
            <person name="Markowitz V."/>
            <person name="Hugenholtz P."/>
            <person name="Kyrpides N.C."/>
            <person name="Klenk H.P."/>
        </authorList>
    </citation>
    <scope>NUCLEOTIDE SEQUENCE [LARGE SCALE GENOMIC DNA]</scope>
    <source>
        <strain evidence="3">DSM 12809 / NBRC 114555 / N2460</strain>
    </source>
</reference>
<name>D4H7N4_DENA2</name>
<dbReference type="PIRSF" id="PIRSF004681">
    <property type="entry name" value="UCP004681"/>
    <property type="match status" value="1"/>
</dbReference>
<dbReference type="KEGG" id="dap:Dacet_1261"/>
<organism evidence="2 3">
    <name type="scientific">Denitrovibrio acetiphilus (strain DSM 12809 / NBRC 114555 / N2460)</name>
    <dbReference type="NCBI Taxonomy" id="522772"/>
    <lineage>
        <taxon>Bacteria</taxon>
        <taxon>Pseudomonadati</taxon>
        <taxon>Deferribacterota</taxon>
        <taxon>Deferribacteres</taxon>
        <taxon>Deferribacterales</taxon>
        <taxon>Geovibrionaceae</taxon>
        <taxon>Denitrovibrio</taxon>
    </lineage>
</organism>
<dbReference type="eggNOG" id="COG0432">
    <property type="taxonomic scope" value="Bacteria"/>
</dbReference>
<dbReference type="PaxDb" id="522772-Dacet_1261"/>
<dbReference type="FunCoup" id="D4H7N4">
    <property type="interactions" value="280"/>
</dbReference>
<dbReference type="Gene3D" id="2.60.120.460">
    <property type="entry name" value="YjbQ-like"/>
    <property type="match status" value="1"/>
</dbReference>
<dbReference type="PANTHER" id="PTHR30615:SF8">
    <property type="entry name" value="UPF0047 PROTEIN C4A8.02C"/>
    <property type="match status" value="1"/>
</dbReference>
<dbReference type="OrthoDB" id="9801725at2"/>
<keyword evidence="3" id="KW-1185">Reference proteome</keyword>
<sequence>METISVRTKDRNSFIEITDEIAGIISRKGWSDGIIVVYTPHTTSAVTINENADPDVQSDMKGFLSKLIPNLSEFLHAEGNSDSHIKSSLVGCSETVIVEDGHMILGTWQGIYFCEFDGPRTRKVHLKFIKS</sequence>
<dbReference type="SUPFAM" id="SSF111038">
    <property type="entry name" value="YjbQ-like"/>
    <property type="match status" value="1"/>
</dbReference>
<dbReference type="InterPro" id="IPR001602">
    <property type="entry name" value="UPF0047_YjbQ-like"/>
</dbReference>
<dbReference type="AlphaFoldDB" id="D4H7N4"/>
<gene>
    <name evidence="2" type="ordered locus">Dacet_1261</name>
</gene>
<dbReference type="PROSITE" id="PS01314">
    <property type="entry name" value="UPF0047"/>
    <property type="match status" value="1"/>
</dbReference>
<evidence type="ECO:0008006" key="4">
    <source>
        <dbReference type="Google" id="ProtNLM"/>
    </source>
</evidence>
<dbReference type="Pfam" id="PF01894">
    <property type="entry name" value="YjbQ"/>
    <property type="match status" value="1"/>
</dbReference>
<accession>D4H7N4</accession>
<evidence type="ECO:0000313" key="2">
    <source>
        <dbReference type="EMBL" id="ADD68033.1"/>
    </source>
</evidence>
<dbReference type="EMBL" id="CP001968">
    <property type="protein sequence ID" value="ADD68033.1"/>
    <property type="molecule type" value="Genomic_DNA"/>
</dbReference>